<dbReference type="InterPro" id="IPR013230">
    <property type="entry name" value="Peptidase_M15A_C"/>
</dbReference>
<reference evidence="2" key="1">
    <citation type="submission" date="2015-06" db="EMBL/GenBank/DDBJ databases">
        <authorList>
            <person name="Joergensen T."/>
        </authorList>
    </citation>
    <scope>NUCLEOTIDE SEQUENCE</scope>
    <source>
        <strain evidence="2">RGFK1093</strain>
    </source>
</reference>
<dbReference type="InterPro" id="IPR009045">
    <property type="entry name" value="Zn_M74/Hedgehog-like"/>
</dbReference>
<evidence type="ECO:0000259" key="1">
    <source>
        <dbReference type="Pfam" id="PF08291"/>
    </source>
</evidence>
<dbReference type="EMBL" id="LN853674">
    <property type="protein sequence ID" value="CRY96446.1"/>
    <property type="molecule type" value="Genomic_DNA"/>
</dbReference>
<dbReference type="AlphaFoldDB" id="A0A0H5Q315"/>
<name>A0A0H5Q315_9ZZZZ</name>
<feature type="domain" description="Peptidase M15A C-terminal" evidence="1">
    <location>
        <begin position="7"/>
        <end position="80"/>
    </location>
</feature>
<evidence type="ECO:0000313" key="2">
    <source>
        <dbReference type="EMBL" id="CRY96446.1"/>
    </source>
</evidence>
<dbReference type="SUPFAM" id="SSF55166">
    <property type="entry name" value="Hedgehog/DD-peptidase"/>
    <property type="match status" value="1"/>
</dbReference>
<proteinExistence type="predicted"/>
<sequence>MGDLSPHFSRREFACKHCGMGAPVDHRLVELLEKIRAISGKPLIIVSGSRCIPHNRAVGGVDGSQHVKGRAADIGPGRVDGHRARGLGATGVGLRGQWAVHVDVRTSSPATWRY</sequence>
<dbReference type="Gene3D" id="3.30.1380.10">
    <property type="match status" value="1"/>
</dbReference>
<protein>
    <recommendedName>
        <fullName evidence="1">Peptidase M15A C-terminal domain-containing protein</fullName>
    </recommendedName>
</protein>
<accession>A0A0H5Q315</accession>
<dbReference type="Pfam" id="PF08291">
    <property type="entry name" value="Peptidase_M15_3"/>
    <property type="match status" value="1"/>
</dbReference>
<reference evidence="2" key="2">
    <citation type="submission" date="2015-07" db="EMBL/GenBank/DDBJ databases">
        <title>Plasmids, circular viruses and viroids from rat gut.</title>
        <authorList>
            <person name="Jorgensen T.J."/>
            <person name="Hansen M.A."/>
            <person name="Xu Z."/>
            <person name="Tabak M.A."/>
            <person name="Sorensen S.J."/>
            <person name="Hansen L.H."/>
        </authorList>
    </citation>
    <scope>NUCLEOTIDE SEQUENCE</scope>
    <source>
        <strain evidence="2">RGFK1093</strain>
    </source>
</reference>
<organism evidence="2">
    <name type="scientific">uncultured prokaryote</name>
    <dbReference type="NCBI Taxonomy" id="198431"/>
    <lineage>
        <taxon>unclassified sequences</taxon>
        <taxon>environmental samples</taxon>
    </lineage>
</organism>